<reference evidence="1 2" key="1">
    <citation type="submission" date="2020-08" db="EMBL/GenBank/DDBJ databases">
        <title>Genomic Encyclopedia of Type Strains, Phase IV (KMG-IV): sequencing the most valuable type-strain genomes for metagenomic binning, comparative biology and taxonomic classification.</title>
        <authorList>
            <person name="Goeker M."/>
        </authorList>
    </citation>
    <scope>NUCLEOTIDE SEQUENCE [LARGE SCALE GENOMIC DNA]</scope>
    <source>
        <strain evidence="1 2">DSM 25966</strain>
    </source>
</reference>
<sequence length="461" mass="51373">MTIVDEHDEDGAMRLREHHLVVATAKHVFLHREYGVVFVREAASREDLATYDLTPLLLYGLSVPGTSLRWVMLTPVDNPASIVSVLGKAWTRADGLRGRPDVLKVSRHLAASAVDLPDTLAATDVRLVVADGSDKAFSASVRRCQEDAMWASLPRRRATPSTTLDQLNRCATDRHNHSFQSPQSRVNATMEWWRNRPPRAADLPPGDEIDWRPGAWLDAWEKGLAPAGRRYFHKDTFDGAVWLLTTPPVADDDELQEAISADPESNDLPDVARALVRCWPTSPGELSRCIGSTARSLEWFLDRKAALDYQQRNQLCELLGLELDRDFRTYETCAPCVLIARTSNAAKEAYEFLSHGGDLVFSNEAVPASGLPDPSWRYLMFQAYGGAPNIMLVARGSGVDAKLSQDLFINFQGAKPIRLALYRDIVRTCAKACRDSRSNIRAMKELSDRHVSFFADIASEI</sequence>
<dbReference type="Proteomes" id="UP000553963">
    <property type="component" value="Unassembled WGS sequence"/>
</dbReference>
<name>A0A840AZQ3_9HYPH</name>
<keyword evidence="2" id="KW-1185">Reference proteome</keyword>
<proteinExistence type="predicted"/>
<evidence type="ECO:0000313" key="2">
    <source>
        <dbReference type="Proteomes" id="UP000553963"/>
    </source>
</evidence>
<gene>
    <name evidence="1" type="ORF">GGR25_004754</name>
</gene>
<dbReference type="AlphaFoldDB" id="A0A840AZQ3"/>
<evidence type="ECO:0000313" key="1">
    <source>
        <dbReference type="EMBL" id="MBB3933676.1"/>
    </source>
</evidence>
<organism evidence="1 2">
    <name type="scientific">Kaistia hirudinis</name>
    <dbReference type="NCBI Taxonomy" id="1293440"/>
    <lineage>
        <taxon>Bacteria</taxon>
        <taxon>Pseudomonadati</taxon>
        <taxon>Pseudomonadota</taxon>
        <taxon>Alphaproteobacteria</taxon>
        <taxon>Hyphomicrobiales</taxon>
        <taxon>Kaistiaceae</taxon>
        <taxon>Kaistia</taxon>
    </lineage>
</organism>
<dbReference type="RefSeq" id="WP_183401338.1">
    <property type="nucleotide sequence ID" value="NZ_JACIDS010000007.1"/>
</dbReference>
<accession>A0A840AZQ3</accession>
<protein>
    <submittedName>
        <fullName evidence="1">Uncharacterized protein</fullName>
    </submittedName>
</protein>
<comment type="caution">
    <text evidence="1">The sequence shown here is derived from an EMBL/GenBank/DDBJ whole genome shotgun (WGS) entry which is preliminary data.</text>
</comment>
<dbReference type="EMBL" id="JACIDS010000007">
    <property type="protein sequence ID" value="MBB3933676.1"/>
    <property type="molecule type" value="Genomic_DNA"/>
</dbReference>